<reference evidence="3 4" key="1">
    <citation type="submission" date="2019-10" db="EMBL/GenBank/DDBJ databases">
        <authorList>
            <person name="Palmer J.M."/>
        </authorList>
    </citation>
    <scope>NUCLEOTIDE SEQUENCE [LARGE SCALE GENOMIC DNA]</scope>
    <source>
        <strain evidence="3 4">TWF696</strain>
    </source>
</reference>
<accession>A0AAV9U410</accession>
<dbReference type="AlphaFoldDB" id="A0AAV9U410"/>
<proteinExistence type="predicted"/>
<evidence type="ECO:0000313" key="3">
    <source>
        <dbReference type="EMBL" id="KAK6335547.1"/>
    </source>
</evidence>
<evidence type="ECO:0000259" key="2">
    <source>
        <dbReference type="Pfam" id="PF10021"/>
    </source>
</evidence>
<sequence length="486" mass="53618">MSDGKIPQGERYVQLNLMDMFGRRGSNSPSSSNSPGNSGSGSRRESSGNNNTNRGDTSEGRGGGPVRNRHNTSRHESNSSSVFSGFRNRDREREREKSGRRERDGDNGNDRYKGRGHRLGGDERPAEQSPSQDEDAGTSDAPVFYQGTSSMLRKSAGKAATLFEMNKKNAPRIVKECPNVSRAIFSHNTQGYLYNALDIKPLGAEYCPQYRLPAGDPDAGKPGCRIRVLNRDTFACAEDLLVRHNFEQSQMEIACKQGNDEPKMHAPDNGVICLNMANALKKGGGFENGSVAQEEALMHRSTLWTTLPTHYYPLTETEAIYSPYVAIYKQLIYKSDGSPDYVNLPRAEAILNSRIPISNANKATLPGLPLPEIAIVSVAAISGPPLTDDSADYKNDQDRALTELKIRQMLRIAGLNGHRRLVLGAFGCGVFANPKEKVARMFLKILREPEFQGGWWKEIVFGCYDPPGSRRPNFPIFQSVLDGEVV</sequence>
<feature type="domain" description="Microbial-type PARG catalytic" evidence="2">
    <location>
        <begin position="223"/>
        <end position="329"/>
    </location>
</feature>
<feature type="compositionally biased region" description="Low complexity" evidence="1">
    <location>
        <begin position="23"/>
        <end position="55"/>
    </location>
</feature>
<feature type="compositionally biased region" description="Basic and acidic residues" evidence="1">
    <location>
        <begin position="87"/>
        <end position="126"/>
    </location>
</feature>
<evidence type="ECO:0000256" key="1">
    <source>
        <dbReference type="SAM" id="MobiDB-lite"/>
    </source>
</evidence>
<dbReference type="InterPro" id="IPR043472">
    <property type="entry name" value="Macro_dom-like"/>
</dbReference>
<gene>
    <name evidence="3" type="ORF">TWF696_002319</name>
</gene>
<dbReference type="InterPro" id="IPR019261">
    <property type="entry name" value="PARG_cat_microbial"/>
</dbReference>
<dbReference type="SUPFAM" id="SSF52949">
    <property type="entry name" value="Macro domain-like"/>
    <property type="match status" value="1"/>
</dbReference>
<dbReference type="PANTHER" id="PTHR35596">
    <property type="entry name" value="DUF2263 DOMAIN-CONTAINING PROTEIN"/>
    <property type="match status" value="1"/>
</dbReference>
<keyword evidence="4" id="KW-1185">Reference proteome</keyword>
<dbReference type="Gene3D" id="3.40.220.10">
    <property type="entry name" value="Leucine Aminopeptidase, subunit E, domain 1"/>
    <property type="match status" value="1"/>
</dbReference>
<name>A0AAV9U410_9PEZI</name>
<comment type="caution">
    <text evidence="3">The sequence shown here is derived from an EMBL/GenBank/DDBJ whole genome shotgun (WGS) entry which is preliminary data.</text>
</comment>
<dbReference type="EMBL" id="JAVHNQ010000012">
    <property type="protein sequence ID" value="KAK6335547.1"/>
    <property type="molecule type" value="Genomic_DNA"/>
</dbReference>
<organism evidence="3 4">
    <name type="scientific">Orbilia brochopaga</name>
    <dbReference type="NCBI Taxonomy" id="3140254"/>
    <lineage>
        <taxon>Eukaryota</taxon>
        <taxon>Fungi</taxon>
        <taxon>Dikarya</taxon>
        <taxon>Ascomycota</taxon>
        <taxon>Pezizomycotina</taxon>
        <taxon>Orbiliomycetes</taxon>
        <taxon>Orbiliales</taxon>
        <taxon>Orbiliaceae</taxon>
        <taxon>Orbilia</taxon>
    </lineage>
</organism>
<protein>
    <recommendedName>
        <fullName evidence="2">Microbial-type PARG catalytic domain-containing protein</fullName>
    </recommendedName>
</protein>
<dbReference type="Pfam" id="PF10021">
    <property type="entry name" value="PARG_cat_microb"/>
    <property type="match status" value="1"/>
</dbReference>
<feature type="region of interest" description="Disordered" evidence="1">
    <location>
        <begin position="1"/>
        <end position="144"/>
    </location>
</feature>
<dbReference type="PANTHER" id="PTHR35596:SF1">
    <property type="entry name" value="MICROBIAL-TYPE PARG CATALYTIC DOMAIN-CONTAINING PROTEIN"/>
    <property type="match status" value="1"/>
</dbReference>
<dbReference type="Proteomes" id="UP001375240">
    <property type="component" value="Unassembled WGS sequence"/>
</dbReference>
<evidence type="ECO:0000313" key="4">
    <source>
        <dbReference type="Proteomes" id="UP001375240"/>
    </source>
</evidence>